<gene>
    <name evidence="2" type="ORF">FBQ73_06775</name>
</gene>
<reference evidence="2 3" key="1">
    <citation type="submission" date="2019-05" db="EMBL/GenBank/DDBJ databases">
        <authorList>
            <person name="Zhou X."/>
        </authorList>
    </citation>
    <scope>NUCLEOTIDE SEQUENCE [LARGE SCALE GENOMIC DNA]</scope>
    <source>
        <strain evidence="2 3">DSM 432</strain>
    </source>
</reference>
<dbReference type="PANTHER" id="PTHR40265">
    <property type="entry name" value="BLL2707 PROTEIN"/>
    <property type="match status" value="1"/>
</dbReference>
<dbReference type="SUPFAM" id="SSF54593">
    <property type="entry name" value="Glyoxalase/Bleomycin resistance protein/Dihydroxybiphenyl dioxygenase"/>
    <property type="match status" value="1"/>
</dbReference>
<name>A0A6C1KWE5_XANAU</name>
<protein>
    <submittedName>
        <fullName evidence="2">VOC family protein</fullName>
    </submittedName>
</protein>
<proteinExistence type="predicted"/>
<dbReference type="Gene3D" id="3.10.180.10">
    <property type="entry name" value="2,3-Dihydroxybiphenyl 1,2-Dioxygenase, domain 1"/>
    <property type="match status" value="1"/>
</dbReference>
<dbReference type="PANTHER" id="PTHR40265:SF1">
    <property type="entry name" value="GLYOXALASE-LIKE DOMAIN-CONTAINING PROTEIN"/>
    <property type="match status" value="1"/>
</dbReference>
<evidence type="ECO:0000313" key="2">
    <source>
        <dbReference type="EMBL" id="TLX43803.1"/>
    </source>
</evidence>
<dbReference type="OrthoDB" id="9812467at2"/>
<organism evidence="2 3">
    <name type="scientific">Xanthobacter autotrophicus</name>
    <dbReference type="NCBI Taxonomy" id="280"/>
    <lineage>
        <taxon>Bacteria</taxon>
        <taxon>Pseudomonadati</taxon>
        <taxon>Pseudomonadota</taxon>
        <taxon>Alphaproteobacteria</taxon>
        <taxon>Hyphomicrobiales</taxon>
        <taxon>Xanthobacteraceae</taxon>
        <taxon>Xanthobacter</taxon>
    </lineage>
</organism>
<dbReference type="EMBL" id="VAUP01000015">
    <property type="protein sequence ID" value="TLX43803.1"/>
    <property type="molecule type" value="Genomic_DNA"/>
</dbReference>
<dbReference type="AlphaFoldDB" id="A0A6C1KWE5"/>
<feature type="domain" description="Glyoxalase-like" evidence="1">
    <location>
        <begin position="7"/>
        <end position="195"/>
    </location>
</feature>
<accession>A0A6C1KWE5</accession>
<dbReference type="Pfam" id="PF13468">
    <property type="entry name" value="Glyoxalase_3"/>
    <property type="match status" value="1"/>
</dbReference>
<sequence>MGMRRGLDHVVHLVRDLDAAGEVYDLLGFTVGARNRHPWGTENRIVQTPGFFVELLQVVEPEKIPPDEGTRFSFGAFNQRFLENCGQGLSMLALEGTDPQADKAAFDIENFGGFDTFEFGRTARRPDGQEVEVGFTLAFARDPLSPDLGLFTCTQKLPENFWSADLQRHSNQVTGVAGVVLVADAPALHKAFLETVTGGPVLRASDDWFVGQTPRGAVDVMSRPLFTERYGVPAPGGEGLRLAAVRFNTPGAPELRRGLAARRMVEEAIAGVVVVPPKAALGATLVFELPEG</sequence>
<comment type="caution">
    <text evidence="2">The sequence shown here is derived from an EMBL/GenBank/DDBJ whole genome shotgun (WGS) entry which is preliminary data.</text>
</comment>
<evidence type="ECO:0000259" key="1">
    <source>
        <dbReference type="Pfam" id="PF13468"/>
    </source>
</evidence>
<dbReference type="InterPro" id="IPR025870">
    <property type="entry name" value="Glyoxalase-like_dom"/>
</dbReference>
<dbReference type="Proteomes" id="UP000305131">
    <property type="component" value="Unassembled WGS sequence"/>
</dbReference>
<evidence type="ECO:0000313" key="3">
    <source>
        <dbReference type="Proteomes" id="UP000305131"/>
    </source>
</evidence>
<dbReference type="InterPro" id="IPR029068">
    <property type="entry name" value="Glyas_Bleomycin-R_OHBP_Dase"/>
</dbReference>